<dbReference type="OrthoDB" id="5196645at2"/>
<dbReference type="Pfam" id="PF07510">
    <property type="entry name" value="GmrSD_C"/>
    <property type="match status" value="1"/>
</dbReference>
<dbReference type="AlphaFoldDB" id="A0A9W5RG13"/>
<gene>
    <name evidence="2" type="ORF">HMPREF9238_01429</name>
</gene>
<organism evidence="2 3">
    <name type="scientific">Gleimia europaea ACS-120-V-Col10b</name>
    <dbReference type="NCBI Taxonomy" id="883069"/>
    <lineage>
        <taxon>Bacteria</taxon>
        <taxon>Bacillati</taxon>
        <taxon>Actinomycetota</taxon>
        <taxon>Actinomycetes</taxon>
        <taxon>Actinomycetales</taxon>
        <taxon>Actinomycetaceae</taxon>
        <taxon>Gleimia</taxon>
    </lineage>
</organism>
<accession>A0A9W5RG13</accession>
<name>A0A9W5RG13_9ACTO</name>
<dbReference type="EMBL" id="AGWN01000001">
    <property type="protein sequence ID" value="EPD31651.1"/>
    <property type="molecule type" value="Genomic_DNA"/>
</dbReference>
<dbReference type="Proteomes" id="UP000014387">
    <property type="component" value="Unassembled WGS sequence"/>
</dbReference>
<keyword evidence="3" id="KW-1185">Reference proteome</keyword>
<reference evidence="2 3" key="1">
    <citation type="submission" date="2013-05" db="EMBL/GenBank/DDBJ databases">
        <title>The Genome Sequence of Actinomyces europaeus ACS-120-V-COL10B.</title>
        <authorList>
            <consortium name="The Broad Institute Genomics Platform"/>
            <person name="Earl A."/>
            <person name="Ward D."/>
            <person name="Feldgarden M."/>
            <person name="Gevers D."/>
            <person name="Saerens B."/>
            <person name="Vaneechoutte M."/>
            <person name="Walker B."/>
            <person name="Young S."/>
            <person name="Zeng Q."/>
            <person name="Gargeya S."/>
            <person name="Fitzgerald M."/>
            <person name="Haas B."/>
            <person name="Abouelleil A."/>
            <person name="Allen A.W."/>
            <person name="Alvarado L."/>
            <person name="Arachchi H.M."/>
            <person name="Berlin A.M."/>
            <person name="Chapman S.B."/>
            <person name="Gainer-Dewar J."/>
            <person name="Goldberg J."/>
            <person name="Griggs A."/>
            <person name="Gujja S."/>
            <person name="Hansen M."/>
            <person name="Howarth C."/>
            <person name="Imamovic A."/>
            <person name="Ireland A."/>
            <person name="Larimer J."/>
            <person name="McCowan C."/>
            <person name="Murphy C."/>
            <person name="Pearson M."/>
            <person name="Poon T.W."/>
            <person name="Priest M."/>
            <person name="Roberts A."/>
            <person name="Saif S."/>
            <person name="Shea T."/>
            <person name="Sisk P."/>
            <person name="Sykes S."/>
            <person name="Wortman J."/>
            <person name="Nusbaum C."/>
            <person name="Birren B."/>
        </authorList>
    </citation>
    <scope>NUCLEOTIDE SEQUENCE [LARGE SCALE GENOMIC DNA]</scope>
    <source>
        <strain evidence="2 3">ACS-120-V-Col10b</strain>
    </source>
</reference>
<comment type="caution">
    <text evidence="2">The sequence shown here is derived from an EMBL/GenBank/DDBJ whole genome shotgun (WGS) entry which is preliminary data.</text>
</comment>
<proteinExistence type="predicted"/>
<dbReference type="PANTHER" id="PTHR24094:SF15">
    <property type="entry name" value="AMP-DEPENDENT SYNTHETASE_LIGASE DOMAIN-CONTAINING PROTEIN-RELATED"/>
    <property type="match status" value="1"/>
</dbReference>
<evidence type="ECO:0000313" key="3">
    <source>
        <dbReference type="Proteomes" id="UP000014387"/>
    </source>
</evidence>
<dbReference type="InterPro" id="IPR011089">
    <property type="entry name" value="GmrSD_C"/>
</dbReference>
<protein>
    <recommendedName>
        <fullName evidence="1">GmrSD restriction endonucleases C-terminal domain-containing protein</fullName>
    </recommendedName>
</protein>
<evidence type="ECO:0000259" key="1">
    <source>
        <dbReference type="Pfam" id="PF07510"/>
    </source>
</evidence>
<evidence type="ECO:0000313" key="2">
    <source>
        <dbReference type="EMBL" id="EPD31651.1"/>
    </source>
</evidence>
<dbReference type="PANTHER" id="PTHR24094">
    <property type="entry name" value="SECRETED PROTEIN"/>
    <property type="match status" value="1"/>
</dbReference>
<feature type="domain" description="GmrSD restriction endonucleases C-terminal" evidence="1">
    <location>
        <begin position="84"/>
        <end position="222"/>
    </location>
</feature>
<sequence>MVIYVKKMKPGDALVLFVLLAIGVTAAIWAGVMHLDRSAAEDVPVSKVRDELLALEVSGWVDAPPYDRAEFGEPWADVDMNGCDTRNDILARDMDRVVFRRNSTCVVAAGILNDPYTGNTLYFERGDTTSPLVQIDHVVPLSNAWFAGAWQWDLAKREQFANDPQNLLAVDGQANEEKANLTADKWLPENSDYHCAYVARQVHVKHVWGLSVKEKERQAMIDVLSKCPVVEVPAP</sequence>